<dbReference type="Proteomes" id="UP001183176">
    <property type="component" value="Unassembled WGS sequence"/>
</dbReference>
<name>A0ABU2J6K6_9ACTN</name>
<dbReference type="Gene3D" id="1.10.10.10">
    <property type="entry name" value="Winged helix-like DNA-binding domain superfamily/Winged helix DNA-binding domain"/>
    <property type="match status" value="1"/>
</dbReference>
<protein>
    <submittedName>
        <fullName evidence="2">ANTAR domain-containing protein</fullName>
    </submittedName>
</protein>
<dbReference type="SUPFAM" id="SSF52172">
    <property type="entry name" value="CheY-like"/>
    <property type="match status" value="1"/>
</dbReference>
<accession>A0ABU2J6K6</accession>
<dbReference type="Pfam" id="PF03861">
    <property type="entry name" value="ANTAR"/>
    <property type="match status" value="1"/>
</dbReference>
<dbReference type="SMART" id="SM01012">
    <property type="entry name" value="ANTAR"/>
    <property type="match status" value="1"/>
</dbReference>
<reference evidence="3" key="1">
    <citation type="submission" date="2023-07" db="EMBL/GenBank/DDBJ databases">
        <title>30 novel species of actinomycetes from the DSMZ collection.</title>
        <authorList>
            <person name="Nouioui I."/>
        </authorList>
    </citation>
    <scope>NUCLEOTIDE SEQUENCE [LARGE SCALE GENOMIC DNA]</scope>
    <source>
        <strain evidence="3">DSM 44399</strain>
    </source>
</reference>
<dbReference type="InterPro" id="IPR036388">
    <property type="entry name" value="WH-like_DNA-bd_sf"/>
</dbReference>
<proteinExistence type="predicted"/>
<gene>
    <name evidence="2" type="ORF">RM423_04410</name>
</gene>
<dbReference type="PROSITE" id="PS50921">
    <property type="entry name" value="ANTAR"/>
    <property type="match status" value="1"/>
</dbReference>
<dbReference type="RefSeq" id="WP_311421787.1">
    <property type="nucleotide sequence ID" value="NZ_JAVREH010000004.1"/>
</dbReference>
<sequence length="257" mass="27194">MSDSTFEPLAARDVTPAHPMHTVGVVLAELVRSADPVVVFSSLVEAYSAAASVFCAAELITSGNRSMIKSDAPADVRTTDKAAGVEDQQVFSLSRRLMTGDGQPLIEGDWLAVPIGATEPEVTVAEPGGGTVGAFICRVDGSFAAEDHAEIARLLVAAATALLRSEQRAVKAEQDVENLQIALRSNRDIGTAMGILMSVHLITQDEAFDVLRRASQHGHRKLRDVAADVIFTGALELLPPRQAPGGTPVTRPRSASY</sequence>
<dbReference type="EMBL" id="JAVREH010000004">
    <property type="protein sequence ID" value="MDT0260630.1"/>
    <property type="molecule type" value="Genomic_DNA"/>
</dbReference>
<evidence type="ECO:0000313" key="3">
    <source>
        <dbReference type="Proteomes" id="UP001183176"/>
    </source>
</evidence>
<dbReference type="InterPro" id="IPR005561">
    <property type="entry name" value="ANTAR"/>
</dbReference>
<evidence type="ECO:0000259" key="1">
    <source>
        <dbReference type="PROSITE" id="PS50921"/>
    </source>
</evidence>
<keyword evidence="3" id="KW-1185">Reference proteome</keyword>
<organism evidence="2 3">
    <name type="scientific">Jatrophihabitans lederbergiae</name>
    <dbReference type="NCBI Taxonomy" id="3075547"/>
    <lineage>
        <taxon>Bacteria</taxon>
        <taxon>Bacillati</taxon>
        <taxon>Actinomycetota</taxon>
        <taxon>Actinomycetes</taxon>
        <taxon>Jatrophihabitantales</taxon>
        <taxon>Jatrophihabitantaceae</taxon>
        <taxon>Jatrophihabitans</taxon>
    </lineage>
</organism>
<dbReference type="InterPro" id="IPR011006">
    <property type="entry name" value="CheY-like_superfamily"/>
</dbReference>
<feature type="domain" description="ANTAR" evidence="1">
    <location>
        <begin position="169"/>
        <end position="230"/>
    </location>
</feature>
<comment type="caution">
    <text evidence="2">The sequence shown here is derived from an EMBL/GenBank/DDBJ whole genome shotgun (WGS) entry which is preliminary data.</text>
</comment>
<evidence type="ECO:0000313" key="2">
    <source>
        <dbReference type="EMBL" id="MDT0260630.1"/>
    </source>
</evidence>